<protein>
    <submittedName>
        <fullName evidence="2">Uncharacterized protein</fullName>
    </submittedName>
</protein>
<dbReference type="Proteomes" id="UP000269396">
    <property type="component" value="Unassembled WGS sequence"/>
</dbReference>
<dbReference type="EMBL" id="UZAL01038543">
    <property type="protein sequence ID" value="VDP73917.1"/>
    <property type="molecule type" value="Genomic_DNA"/>
</dbReference>
<dbReference type="AlphaFoldDB" id="A0A3P8FCN0"/>
<evidence type="ECO:0000313" key="2">
    <source>
        <dbReference type="EMBL" id="VDP73917.1"/>
    </source>
</evidence>
<reference evidence="2 3" key="1">
    <citation type="submission" date="2018-11" db="EMBL/GenBank/DDBJ databases">
        <authorList>
            <consortium name="Pathogen Informatics"/>
        </authorList>
    </citation>
    <scope>NUCLEOTIDE SEQUENCE [LARGE SCALE GENOMIC DNA]</scope>
    <source>
        <strain>Denwood</strain>
        <strain evidence="3">Zambia</strain>
    </source>
</reference>
<evidence type="ECO:0000313" key="3">
    <source>
        <dbReference type="Proteomes" id="UP000269396"/>
    </source>
</evidence>
<evidence type="ECO:0000256" key="1">
    <source>
        <dbReference type="SAM" id="MobiDB-lite"/>
    </source>
</evidence>
<gene>
    <name evidence="2" type="ORF">SMTD_LOCUS17334</name>
</gene>
<proteinExistence type="predicted"/>
<sequence>MKQFDEIYIAHLFHSFYHVKQDNQILHLDENNRQQKKNRRVVNQNYEKTNYKMKNNNDT</sequence>
<feature type="compositionally biased region" description="Polar residues" evidence="1">
    <location>
        <begin position="41"/>
        <end position="59"/>
    </location>
</feature>
<accession>A0A3P8FCN0</accession>
<feature type="region of interest" description="Disordered" evidence="1">
    <location>
        <begin position="29"/>
        <end position="59"/>
    </location>
</feature>
<name>A0A3P8FCN0_9TREM</name>
<keyword evidence="3" id="KW-1185">Reference proteome</keyword>
<organism evidence="2 3">
    <name type="scientific">Schistosoma mattheei</name>
    <dbReference type="NCBI Taxonomy" id="31246"/>
    <lineage>
        <taxon>Eukaryota</taxon>
        <taxon>Metazoa</taxon>
        <taxon>Spiralia</taxon>
        <taxon>Lophotrochozoa</taxon>
        <taxon>Platyhelminthes</taxon>
        <taxon>Trematoda</taxon>
        <taxon>Digenea</taxon>
        <taxon>Strigeidida</taxon>
        <taxon>Schistosomatoidea</taxon>
        <taxon>Schistosomatidae</taxon>
        <taxon>Schistosoma</taxon>
    </lineage>
</organism>